<comment type="subcellular location">
    <subcellularLocation>
        <location evidence="2">Cytoplasm</location>
    </subcellularLocation>
    <subcellularLocation>
        <location evidence="1">Nucleus</location>
    </subcellularLocation>
</comment>
<dbReference type="GeneID" id="34520839"/>
<dbReference type="GO" id="GO:0043161">
    <property type="term" value="P:proteasome-mediated ubiquitin-dependent protein catabolic process"/>
    <property type="evidence" value="ECO:0007669"/>
    <property type="project" value="TreeGrafter"/>
</dbReference>
<reference evidence="7" key="1">
    <citation type="submission" date="2013-12" db="EMBL/GenBank/DDBJ databases">
        <authorList>
            <person name="Genoscope - CEA"/>
        </authorList>
    </citation>
    <scope>NUCLEOTIDE SEQUENCE</scope>
    <source>
        <strain evidence="7">CBS 1993</strain>
    </source>
</reference>
<sequence>MSAHVKLANLESLPLSERVATLDEIKLSILGNDKEKDKLLRDNLLDKVVQVLETSNKDEELQLAAIIVQSFSYLKTNIDHVLQKNIFGVLLRSSIRHPSLCKSNFKTLIDLLAYHSESQINLDAYGEVGNGVIHQIVTIICSDTTDSTLLFNTCMLIPYIQSELMVKLLVPILRRLSVHISPLFAQVLKINNSDVDSVSFAQCEWKHSTPSPPSSKLITSELSPLLYAFAHVLDTAHSNGRLENFRMPLPLYYTLCSLLKVDNSNVKLSVLNVMTVYSKTFLSGELKRQNYRKLIPSLIQLVSRTKDLKYDEFTLNSNFKLSRKMSPLYILSRLSEDDEVVNDYLAGCKFIDKICEIVMSNCNFVGTDRETTFVDEGTLHKVSDCLLILSCACASKEAYREEVAKYNLGPILIDIISRHVEIHGEFSANKLSESRHGDSNGELILKMSNRITLFACYLIRSLSRSAALLRTYLVDLKMVDLLIAILQLPELDNVNSELKDGEILLKSIVLGITCNVILDFSALKSELLDHDIISVLADFISNTEHDIIRLNSLLIIRNFLFGDDIVNKTNFIRKVTLEKIFELCYDPNPKIKEQCFNILRNLTCGNFNYSTQVVQTFPRCQAAQSHGDSDFLQFLCDNLARHEDTPDIVIAINYILVHLAASNDTNRSLIMSNSNLLQQLVRFLGAEDATPNHSVKLSCVWIVINLTWKDDTSNGYGDENEDDEITQQDDRMEIDDGNTVARRLRPRGSTQASSRDEDKTRYRHSRHRAMKLIEMGFYSCLQALSSEMNLDLKERARTALFQLALYEAEVTGFTRD</sequence>
<evidence type="ECO:0000256" key="6">
    <source>
        <dbReference type="SAM" id="MobiDB-lite"/>
    </source>
</evidence>
<dbReference type="InterPro" id="IPR016024">
    <property type="entry name" value="ARM-type_fold"/>
</dbReference>
<dbReference type="RefSeq" id="XP_022459451.1">
    <property type="nucleotide sequence ID" value="XM_022601849.1"/>
</dbReference>
<dbReference type="OrthoDB" id="5559898at2759"/>
<dbReference type="InterPro" id="IPR038739">
    <property type="entry name" value="ARMC8/Vid28"/>
</dbReference>
<proteinExistence type="predicted"/>
<evidence type="ECO:0000256" key="2">
    <source>
        <dbReference type="ARBA" id="ARBA00004496"/>
    </source>
</evidence>
<evidence type="ECO:0000313" key="8">
    <source>
        <dbReference type="Proteomes" id="UP000019384"/>
    </source>
</evidence>
<dbReference type="AlphaFoldDB" id="W6MQB3"/>
<evidence type="ECO:0000256" key="5">
    <source>
        <dbReference type="ARBA" id="ARBA00023242"/>
    </source>
</evidence>
<dbReference type="GO" id="GO:0034657">
    <property type="term" value="C:GID complex"/>
    <property type="evidence" value="ECO:0007669"/>
    <property type="project" value="TreeGrafter"/>
</dbReference>
<evidence type="ECO:0000313" key="7">
    <source>
        <dbReference type="EMBL" id="CDK27457.1"/>
    </source>
</evidence>
<keyword evidence="5" id="KW-0539">Nucleus</keyword>
<dbReference type="PANTHER" id="PTHR15651:SF7">
    <property type="entry name" value="ARMADILLO REPEAT-CONTAINING PROTEIN 8"/>
    <property type="match status" value="1"/>
</dbReference>
<evidence type="ECO:0000256" key="1">
    <source>
        <dbReference type="ARBA" id="ARBA00004123"/>
    </source>
</evidence>
<dbReference type="GO" id="GO:0005634">
    <property type="term" value="C:nucleus"/>
    <property type="evidence" value="ECO:0007669"/>
    <property type="project" value="UniProtKB-SubCell"/>
</dbReference>
<keyword evidence="3" id="KW-0963">Cytoplasm</keyword>
<gene>
    <name evidence="7" type="ORF">KUCA_T00003435001</name>
</gene>
<evidence type="ECO:0000256" key="3">
    <source>
        <dbReference type="ARBA" id="ARBA00022490"/>
    </source>
</evidence>
<organism evidence="7 8">
    <name type="scientific">Kuraishia capsulata CBS 1993</name>
    <dbReference type="NCBI Taxonomy" id="1382522"/>
    <lineage>
        <taxon>Eukaryota</taxon>
        <taxon>Fungi</taxon>
        <taxon>Dikarya</taxon>
        <taxon>Ascomycota</taxon>
        <taxon>Saccharomycotina</taxon>
        <taxon>Pichiomycetes</taxon>
        <taxon>Pichiales</taxon>
        <taxon>Pichiaceae</taxon>
        <taxon>Kuraishia</taxon>
    </lineage>
</organism>
<dbReference type="InterPro" id="IPR011989">
    <property type="entry name" value="ARM-like"/>
</dbReference>
<dbReference type="Gene3D" id="1.25.10.10">
    <property type="entry name" value="Leucine-rich Repeat Variant"/>
    <property type="match status" value="2"/>
</dbReference>
<dbReference type="EMBL" id="HG793128">
    <property type="protein sequence ID" value="CDK27457.1"/>
    <property type="molecule type" value="Genomic_DNA"/>
</dbReference>
<dbReference type="Proteomes" id="UP000019384">
    <property type="component" value="Unassembled WGS sequence"/>
</dbReference>
<evidence type="ECO:0000256" key="4">
    <source>
        <dbReference type="ARBA" id="ARBA00022737"/>
    </source>
</evidence>
<dbReference type="SUPFAM" id="SSF48371">
    <property type="entry name" value="ARM repeat"/>
    <property type="match status" value="2"/>
</dbReference>
<dbReference type="PANTHER" id="PTHR15651">
    <property type="entry name" value="ARMADILLO REPEAT-CONTAINING PROTEIN 8"/>
    <property type="match status" value="1"/>
</dbReference>
<name>W6MQB3_9ASCO</name>
<dbReference type="GO" id="GO:0005737">
    <property type="term" value="C:cytoplasm"/>
    <property type="evidence" value="ECO:0007669"/>
    <property type="project" value="UniProtKB-SubCell"/>
</dbReference>
<accession>W6MQB3</accession>
<protein>
    <recommendedName>
        <fullName evidence="9">Armadillo repeat-containing protein 8</fullName>
    </recommendedName>
</protein>
<dbReference type="STRING" id="1382522.W6MQB3"/>
<feature type="region of interest" description="Disordered" evidence="6">
    <location>
        <begin position="713"/>
        <end position="764"/>
    </location>
</feature>
<evidence type="ECO:0008006" key="9">
    <source>
        <dbReference type="Google" id="ProtNLM"/>
    </source>
</evidence>
<dbReference type="HOGENOM" id="CLU_346140_0_0_1"/>
<feature type="compositionally biased region" description="Acidic residues" evidence="6">
    <location>
        <begin position="718"/>
        <end position="736"/>
    </location>
</feature>
<keyword evidence="8" id="KW-1185">Reference proteome</keyword>
<reference evidence="7" key="2">
    <citation type="submission" date="2014-02" db="EMBL/GenBank/DDBJ databases">
        <title>Complete DNA sequence of /Kuraishia capsulata/ illustrates novel genomic features among budding yeasts (/Saccharomycotina/).</title>
        <authorList>
            <person name="Morales L."/>
            <person name="Noel B."/>
            <person name="Porcel B."/>
            <person name="Marcet-Houben M."/>
            <person name="Hullo M-F."/>
            <person name="Sacerdot C."/>
            <person name="Tekaia F."/>
            <person name="Leh-Louis V."/>
            <person name="Despons L."/>
            <person name="Khanna V."/>
            <person name="Aury J-M."/>
            <person name="Barbe V."/>
            <person name="Couloux A."/>
            <person name="Labadie K."/>
            <person name="Pelletier E."/>
            <person name="Souciet J-L."/>
            <person name="Boekhout T."/>
            <person name="Gabaldon T."/>
            <person name="Wincker P."/>
            <person name="Dujon B."/>
        </authorList>
    </citation>
    <scope>NUCLEOTIDE SEQUENCE</scope>
    <source>
        <strain evidence="7">CBS 1993</strain>
    </source>
</reference>
<keyword evidence="4" id="KW-0677">Repeat</keyword>